<dbReference type="EMBL" id="BFEA01000165">
    <property type="protein sequence ID" value="GBG72437.1"/>
    <property type="molecule type" value="Genomic_DNA"/>
</dbReference>
<feature type="compositionally biased region" description="Basic and acidic residues" evidence="1">
    <location>
        <begin position="229"/>
        <end position="238"/>
    </location>
</feature>
<feature type="compositionally biased region" description="Basic and acidic residues" evidence="1">
    <location>
        <begin position="149"/>
        <end position="160"/>
    </location>
</feature>
<accession>A0A388KQX3</accession>
<reference evidence="3 4" key="1">
    <citation type="journal article" date="2018" name="Cell">
        <title>The Chara Genome: Secondary Complexity and Implications for Plant Terrestrialization.</title>
        <authorList>
            <person name="Nishiyama T."/>
            <person name="Sakayama H."/>
            <person name="Vries J.D."/>
            <person name="Buschmann H."/>
            <person name="Saint-Marcoux D."/>
            <person name="Ullrich K.K."/>
            <person name="Haas F.B."/>
            <person name="Vanderstraeten L."/>
            <person name="Becker D."/>
            <person name="Lang D."/>
            <person name="Vosolsobe S."/>
            <person name="Rombauts S."/>
            <person name="Wilhelmsson P.K.I."/>
            <person name="Janitza P."/>
            <person name="Kern R."/>
            <person name="Heyl A."/>
            <person name="Rumpler F."/>
            <person name="Villalobos L.I.A.C."/>
            <person name="Clay J.M."/>
            <person name="Skokan R."/>
            <person name="Toyoda A."/>
            <person name="Suzuki Y."/>
            <person name="Kagoshima H."/>
            <person name="Schijlen E."/>
            <person name="Tajeshwar N."/>
            <person name="Catarino B."/>
            <person name="Hetherington A.J."/>
            <person name="Saltykova A."/>
            <person name="Bonnot C."/>
            <person name="Breuninger H."/>
            <person name="Symeonidi A."/>
            <person name="Radhakrishnan G.V."/>
            <person name="Van Nieuwerburgh F."/>
            <person name="Deforce D."/>
            <person name="Chang C."/>
            <person name="Karol K.G."/>
            <person name="Hedrich R."/>
            <person name="Ulvskov P."/>
            <person name="Glockner G."/>
            <person name="Delwiche C.F."/>
            <person name="Petrasek J."/>
            <person name="Van de Peer Y."/>
            <person name="Friml J."/>
            <person name="Beilby M."/>
            <person name="Dolan L."/>
            <person name="Kohara Y."/>
            <person name="Sugano S."/>
            <person name="Fujiyama A."/>
            <person name="Delaux P.-M."/>
            <person name="Quint M."/>
            <person name="TheiBen G."/>
            <person name="Hagemann M."/>
            <person name="Harholt J."/>
            <person name="Dunand C."/>
            <person name="Zachgo S."/>
            <person name="Langdale J."/>
            <person name="Maumus F."/>
            <person name="Straeten D.V.D."/>
            <person name="Gould S.B."/>
            <person name="Rensing S.A."/>
        </authorList>
    </citation>
    <scope>NUCLEOTIDE SEQUENCE [LARGE SCALE GENOMIC DNA]</scope>
    <source>
        <strain evidence="3 4">S276</strain>
    </source>
</reference>
<feature type="compositionally biased region" description="Basic and acidic residues" evidence="1">
    <location>
        <begin position="168"/>
        <end position="186"/>
    </location>
</feature>
<evidence type="ECO:0000313" key="3">
    <source>
        <dbReference type="EMBL" id="GBG72437.1"/>
    </source>
</evidence>
<dbReference type="AlphaFoldDB" id="A0A388KQX3"/>
<feature type="compositionally biased region" description="Acidic residues" evidence="1">
    <location>
        <begin position="122"/>
        <end position="141"/>
    </location>
</feature>
<comment type="caution">
    <text evidence="3">The sequence shown here is derived from an EMBL/GenBank/DDBJ whole genome shotgun (WGS) entry which is preliminary data.</text>
</comment>
<dbReference type="EMBL" id="BFEA01000165">
    <property type="protein sequence ID" value="GBG72436.1"/>
    <property type="molecule type" value="Genomic_DNA"/>
</dbReference>
<proteinExistence type="predicted"/>
<evidence type="ECO:0000256" key="1">
    <source>
        <dbReference type="SAM" id="MobiDB-lite"/>
    </source>
</evidence>
<feature type="compositionally biased region" description="Basic and acidic residues" evidence="1">
    <location>
        <begin position="245"/>
        <end position="271"/>
    </location>
</feature>
<name>A0A388KQX3_CHABU</name>
<evidence type="ECO:0000256" key="2">
    <source>
        <dbReference type="SAM" id="Phobius"/>
    </source>
</evidence>
<keyword evidence="2" id="KW-0812">Transmembrane</keyword>
<dbReference type="OMA" id="DISWIGQ"/>
<keyword evidence="2" id="KW-0472">Membrane</keyword>
<protein>
    <submittedName>
        <fullName evidence="3">Uncharacterized protein</fullName>
    </submittedName>
</protein>
<feature type="compositionally biased region" description="Basic and acidic residues" evidence="1">
    <location>
        <begin position="371"/>
        <end position="385"/>
    </location>
</feature>
<sequence>MNGLDWLPGSFQQGVARLCLVLGVMLRVAFSLGIAYGGYALGRAYPDGVDGLKRLLRDRNLAAAGSSAAIVEKKVIGNVRGASTSRLRPEASGSVATIGDDEIGIGGSVTADDGGERQSVGGEEEESEEEEGDSEEEDSEEAGPGMDMESERRGEWQRRREERRRRRQAEIESRVQMAFEREKEKMQQLLARERERTQMLLEREKQKERRRVAEEKELEIQQLRRELERERQKQRDKLQSSFDQESVKNKDRVKRAGDGEDGGPERKAKKYEEEYQRWRIEHLKLRDDKERLVDELRRERDKVREEELRQRRAEEARERQWMEVEARKDREREAVEREFVAKTKKLESEKLKLRDDLDKVLRDLYMEREKARNREREESQRELARRRSSVMAAKESDIAPAKAIPHENTVFDESTFQKWIQMRLGREDKTVYWYWTGTLCSYPELETLARVEEYHALRMLSESPTVINELSRNVTIFRDRETNQVLTDYNKEPVSSRWHPCDHTVYTLDGPRLIAKVTTGFGEYMRTRINIVQSVFHLHSTTKVAFSYYVKGSRYEYTNYDYIMDEAATEEPGSSFCSMVRLGTFRPFAEKAVANLIGWRIDEYDKLPPTIKDCLSSQNNLWREAPKNLDEIRRLQKVSFARSFSTSRSSSNSS</sequence>
<feature type="region of interest" description="Disordered" evidence="1">
    <location>
        <begin position="83"/>
        <end position="186"/>
    </location>
</feature>
<dbReference type="Gramene" id="GBG72437">
    <property type="protein sequence ID" value="GBG72437"/>
    <property type="gene ID" value="CBR_g12014"/>
</dbReference>
<gene>
    <name evidence="3" type="ORF">CBR_g12014</name>
</gene>
<feature type="transmembrane region" description="Helical" evidence="2">
    <location>
        <begin position="15"/>
        <end position="36"/>
    </location>
</feature>
<dbReference type="Gramene" id="GBG72436">
    <property type="protein sequence ID" value="GBG72436"/>
    <property type="gene ID" value="CBR_g12014"/>
</dbReference>
<organism evidence="3 4">
    <name type="scientific">Chara braunii</name>
    <name type="common">Braun's stonewort</name>
    <dbReference type="NCBI Taxonomy" id="69332"/>
    <lineage>
        <taxon>Eukaryota</taxon>
        <taxon>Viridiplantae</taxon>
        <taxon>Streptophyta</taxon>
        <taxon>Charophyceae</taxon>
        <taxon>Charales</taxon>
        <taxon>Characeae</taxon>
        <taxon>Chara</taxon>
    </lineage>
</organism>
<dbReference type="Proteomes" id="UP000265515">
    <property type="component" value="Unassembled WGS sequence"/>
</dbReference>
<feature type="region of interest" description="Disordered" evidence="1">
    <location>
        <begin position="229"/>
        <end position="271"/>
    </location>
</feature>
<keyword evidence="4" id="KW-1185">Reference proteome</keyword>
<dbReference type="OrthoDB" id="43658at2759"/>
<evidence type="ECO:0000313" key="4">
    <source>
        <dbReference type="Proteomes" id="UP000265515"/>
    </source>
</evidence>
<feature type="region of interest" description="Disordered" evidence="1">
    <location>
        <begin position="371"/>
        <end position="395"/>
    </location>
</feature>
<keyword evidence="2" id="KW-1133">Transmembrane helix</keyword>